<evidence type="ECO:0000259" key="3">
    <source>
        <dbReference type="PROSITE" id="PS51195"/>
    </source>
</evidence>
<reference evidence="4" key="1">
    <citation type="submission" date="2019-08" db="EMBL/GenBank/DDBJ databases">
        <authorList>
            <person name="Kucharzyk K."/>
            <person name="Murdoch R.W."/>
            <person name="Higgins S."/>
            <person name="Loffler F."/>
        </authorList>
    </citation>
    <scope>NUCLEOTIDE SEQUENCE</scope>
</reference>
<name>A0A645C8R8_9ZZZZ</name>
<evidence type="ECO:0000313" key="4">
    <source>
        <dbReference type="EMBL" id="MPM72543.1"/>
    </source>
</evidence>
<dbReference type="GO" id="GO:0003724">
    <property type="term" value="F:RNA helicase activity"/>
    <property type="evidence" value="ECO:0007669"/>
    <property type="project" value="InterPro"/>
</dbReference>
<feature type="domain" description="DEAD-box RNA helicase Q" evidence="3">
    <location>
        <begin position="4"/>
        <end position="32"/>
    </location>
</feature>
<evidence type="ECO:0000256" key="2">
    <source>
        <dbReference type="ARBA" id="ARBA00022840"/>
    </source>
</evidence>
<sequence>MTNQTFSQLDLSPELLESVTEMGFTEATDIQASPSL</sequence>
<accession>A0A645C8R8</accession>
<organism evidence="4">
    <name type="scientific">bioreactor metagenome</name>
    <dbReference type="NCBI Taxonomy" id="1076179"/>
    <lineage>
        <taxon>unclassified sequences</taxon>
        <taxon>metagenomes</taxon>
        <taxon>ecological metagenomes</taxon>
    </lineage>
</organism>
<dbReference type="EMBL" id="VSSQ01024806">
    <property type="protein sequence ID" value="MPM72543.1"/>
    <property type="molecule type" value="Genomic_DNA"/>
</dbReference>
<dbReference type="PROSITE" id="PS51195">
    <property type="entry name" value="Q_MOTIF"/>
    <property type="match status" value="1"/>
</dbReference>
<proteinExistence type="predicted"/>
<gene>
    <name evidence="4" type="ORF">SDC9_119519</name>
</gene>
<keyword evidence="1" id="KW-0547">Nucleotide-binding</keyword>
<dbReference type="GO" id="GO:0005524">
    <property type="term" value="F:ATP binding"/>
    <property type="evidence" value="ECO:0007669"/>
    <property type="project" value="UniProtKB-KW"/>
</dbReference>
<keyword evidence="2" id="KW-0067">ATP-binding</keyword>
<evidence type="ECO:0000256" key="1">
    <source>
        <dbReference type="ARBA" id="ARBA00022741"/>
    </source>
</evidence>
<comment type="caution">
    <text evidence="4">The sequence shown here is derived from an EMBL/GenBank/DDBJ whole genome shotgun (WGS) entry which is preliminary data.</text>
</comment>
<dbReference type="InterPro" id="IPR014014">
    <property type="entry name" value="RNA_helicase_DEAD_Q_motif"/>
</dbReference>
<protein>
    <recommendedName>
        <fullName evidence="3">DEAD-box RNA helicase Q domain-containing protein</fullName>
    </recommendedName>
</protein>
<dbReference type="AlphaFoldDB" id="A0A645C8R8"/>